<evidence type="ECO:0000313" key="2">
    <source>
        <dbReference type="EMBL" id="EDP10951.1"/>
    </source>
</evidence>
<dbReference type="SUPFAM" id="SSF54060">
    <property type="entry name" value="His-Me finger endonucleases"/>
    <property type="match status" value="1"/>
</dbReference>
<dbReference type="EMBL" id="ABAW02000021">
    <property type="protein sequence ID" value="EDP10951.1"/>
    <property type="molecule type" value="Genomic_DNA"/>
</dbReference>
<dbReference type="InterPro" id="IPR003647">
    <property type="entry name" value="Intron_nuc_1_rpt"/>
</dbReference>
<dbReference type="InterPro" id="IPR036388">
    <property type="entry name" value="WH-like_DNA-bd_sf"/>
</dbReference>
<dbReference type="Pfam" id="PF07453">
    <property type="entry name" value="NUMOD1"/>
    <property type="match status" value="1"/>
</dbReference>
<name>A8RD01_9FIRM</name>
<reference evidence="2 3" key="2">
    <citation type="submission" date="2007-09" db="EMBL/GenBank/DDBJ databases">
        <authorList>
            <person name="Fulton L."/>
            <person name="Clifton S."/>
            <person name="Fulton B."/>
            <person name="Xu J."/>
            <person name="Minx P."/>
            <person name="Pepin K.H."/>
            <person name="Johnson M."/>
            <person name="Thiruvilangam P."/>
            <person name="Bhonagiri V."/>
            <person name="Nash W.E."/>
            <person name="Mardis E.R."/>
            <person name="Wilson R.K."/>
        </authorList>
    </citation>
    <scope>NUCLEOTIDE SEQUENCE [LARGE SCALE GENOMIC DNA]</scope>
    <source>
        <strain evidence="2 3">DSM 3991</strain>
    </source>
</reference>
<feature type="domain" description="HNH nuclease" evidence="1">
    <location>
        <begin position="52"/>
        <end position="100"/>
    </location>
</feature>
<dbReference type="InterPro" id="IPR044925">
    <property type="entry name" value="His-Me_finger_sf"/>
</dbReference>
<protein>
    <submittedName>
        <fullName evidence="2">NUMOD1 domain protein</fullName>
    </submittedName>
</protein>
<dbReference type="STRING" id="428127.EUBDOL_01550"/>
<accession>A8RD01</accession>
<comment type="caution">
    <text evidence="2">The sequence shown here is derived from an EMBL/GenBank/DDBJ whole genome shotgun (WGS) entry which is preliminary data.</text>
</comment>
<reference evidence="2 3" key="1">
    <citation type="submission" date="2007-09" db="EMBL/GenBank/DDBJ databases">
        <title>Draft genome sequence of Eubacterium dolichum (DSM 3991).</title>
        <authorList>
            <person name="Sudarsanam P."/>
            <person name="Ley R."/>
            <person name="Guruge J."/>
            <person name="Turnbaugh P.J."/>
            <person name="Mahowald M."/>
            <person name="Liep D."/>
            <person name="Gordon J."/>
        </authorList>
    </citation>
    <scope>NUCLEOTIDE SEQUENCE [LARGE SCALE GENOMIC DNA]</scope>
    <source>
        <strain evidence="2 3">DSM 3991</strain>
    </source>
</reference>
<evidence type="ECO:0000259" key="1">
    <source>
        <dbReference type="SMART" id="SM00507"/>
    </source>
</evidence>
<dbReference type="SMART" id="SM00497">
    <property type="entry name" value="IENR1"/>
    <property type="match status" value="1"/>
</dbReference>
<sequence>MEIWKKVENFNMYEISNLGRLRKNYKKGTTKILKPDVINGGYLRYTLSKEGITYRFIAHRMVAKHFIQNPNNYPDINHIDNNRTNNKVENLEWCTPKMNAEHREKQNRNPSCRKVYQYDKDLNLIAIYKSTRECARKTKYCKSSIQVWCQNRNIKPKNPYIWSYSQLTK</sequence>
<dbReference type="GeneID" id="92794445"/>
<dbReference type="InterPro" id="IPR010896">
    <property type="entry name" value="NUMOD1"/>
</dbReference>
<dbReference type="Proteomes" id="UP000004090">
    <property type="component" value="Unassembled WGS sequence"/>
</dbReference>
<dbReference type="SMART" id="SM00507">
    <property type="entry name" value="HNHc"/>
    <property type="match status" value="1"/>
</dbReference>
<dbReference type="InterPro" id="IPR003615">
    <property type="entry name" value="HNH_nuc"/>
</dbReference>
<dbReference type="eggNOG" id="ENOG5033AUY">
    <property type="taxonomic scope" value="Bacteria"/>
</dbReference>
<dbReference type="InterPro" id="IPR010902">
    <property type="entry name" value="NUMOD4"/>
</dbReference>
<dbReference type="Gene3D" id="1.10.10.10">
    <property type="entry name" value="Winged helix-like DNA-binding domain superfamily/Winged helix DNA-binding domain"/>
    <property type="match status" value="1"/>
</dbReference>
<dbReference type="HOGENOM" id="CLU_099810_0_1_9"/>
<gene>
    <name evidence="2" type="ORF">EUBDOL_01550</name>
</gene>
<dbReference type="Gene3D" id="3.90.75.20">
    <property type="match status" value="1"/>
</dbReference>
<evidence type="ECO:0000313" key="3">
    <source>
        <dbReference type="Proteomes" id="UP000004090"/>
    </source>
</evidence>
<dbReference type="AlphaFoldDB" id="A8RD01"/>
<dbReference type="RefSeq" id="WP_004800064.1">
    <property type="nucleotide sequence ID" value="NZ_DS483476.1"/>
</dbReference>
<dbReference type="GO" id="GO:0016788">
    <property type="term" value="F:hydrolase activity, acting on ester bonds"/>
    <property type="evidence" value="ECO:0007669"/>
    <property type="project" value="InterPro"/>
</dbReference>
<organism evidence="2 3">
    <name type="scientific">Amedibacillus dolichus DSM 3991</name>
    <dbReference type="NCBI Taxonomy" id="428127"/>
    <lineage>
        <taxon>Bacteria</taxon>
        <taxon>Bacillati</taxon>
        <taxon>Bacillota</taxon>
        <taxon>Erysipelotrichia</taxon>
        <taxon>Erysipelotrichales</taxon>
        <taxon>Erysipelotrichaceae</taxon>
        <taxon>Amedibacillus</taxon>
    </lineage>
</organism>
<dbReference type="Pfam" id="PF07463">
    <property type="entry name" value="NUMOD4"/>
    <property type="match status" value="1"/>
</dbReference>
<proteinExistence type="predicted"/>